<gene>
    <name evidence="2" type="ORF">IZO911_LOCUS3480</name>
</gene>
<dbReference type="AlphaFoldDB" id="A0A813NQV9"/>
<proteinExistence type="predicted"/>
<dbReference type="Proteomes" id="UP000663860">
    <property type="component" value="Unassembled WGS sequence"/>
</dbReference>
<evidence type="ECO:0000256" key="1">
    <source>
        <dbReference type="SAM" id="SignalP"/>
    </source>
</evidence>
<evidence type="ECO:0000313" key="2">
    <source>
        <dbReference type="EMBL" id="CAF0740102.1"/>
    </source>
</evidence>
<feature type="chain" id="PRO_5032768583" evidence="1">
    <location>
        <begin position="20"/>
        <end position="220"/>
    </location>
</feature>
<comment type="caution">
    <text evidence="2">The sequence shown here is derived from an EMBL/GenBank/DDBJ whole genome shotgun (WGS) entry which is preliminary data.</text>
</comment>
<reference evidence="2" key="1">
    <citation type="submission" date="2021-02" db="EMBL/GenBank/DDBJ databases">
        <authorList>
            <person name="Nowell W R."/>
        </authorList>
    </citation>
    <scope>NUCLEOTIDE SEQUENCE</scope>
</reference>
<feature type="signal peptide" evidence="1">
    <location>
        <begin position="1"/>
        <end position="19"/>
    </location>
</feature>
<sequence>MNIKLVLLFLVAAVVVVHGKHREDREDGEDDVNAESSKYADDAATWAKLHKKYLTKSPYNTLQGQMKLQCRIVKECCSSEIDDLFSIIAENRVEKSCIGTQGSKLYNSHTTNCNGLIKTFHDTRKTAEFAKAGQATLIPPLNERFREWRSKMVRTCSTDELTAYFCDPLNMDYFRSCAEKVLRKIDRKDGSDAYSTFFQHIKTDYHTLIERITKAFPYVV</sequence>
<keyword evidence="1" id="KW-0732">Signal</keyword>
<dbReference type="EMBL" id="CAJNOE010000018">
    <property type="protein sequence ID" value="CAF0740102.1"/>
    <property type="molecule type" value="Genomic_DNA"/>
</dbReference>
<protein>
    <submittedName>
        <fullName evidence="2">Uncharacterized protein</fullName>
    </submittedName>
</protein>
<accession>A0A813NQV9</accession>
<organism evidence="2 3">
    <name type="scientific">Adineta steineri</name>
    <dbReference type="NCBI Taxonomy" id="433720"/>
    <lineage>
        <taxon>Eukaryota</taxon>
        <taxon>Metazoa</taxon>
        <taxon>Spiralia</taxon>
        <taxon>Gnathifera</taxon>
        <taxon>Rotifera</taxon>
        <taxon>Eurotatoria</taxon>
        <taxon>Bdelloidea</taxon>
        <taxon>Adinetida</taxon>
        <taxon>Adinetidae</taxon>
        <taxon>Adineta</taxon>
    </lineage>
</organism>
<name>A0A813NQV9_9BILA</name>
<evidence type="ECO:0000313" key="3">
    <source>
        <dbReference type="Proteomes" id="UP000663860"/>
    </source>
</evidence>